<gene>
    <name evidence="1" type="ORF">S12H4_49532</name>
</gene>
<name>X1V8Y9_9ZZZZ</name>
<reference evidence="1" key="1">
    <citation type="journal article" date="2014" name="Front. Microbiol.">
        <title>High frequency of phylogenetically diverse reductive dehalogenase-homologous genes in deep subseafloor sedimentary metagenomes.</title>
        <authorList>
            <person name="Kawai M."/>
            <person name="Futagami T."/>
            <person name="Toyoda A."/>
            <person name="Takaki Y."/>
            <person name="Nishi S."/>
            <person name="Hori S."/>
            <person name="Arai W."/>
            <person name="Tsubouchi T."/>
            <person name="Morono Y."/>
            <person name="Uchiyama I."/>
            <person name="Ito T."/>
            <person name="Fujiyama A."/>
            <person name="Inagaki F."/>
            <person name="Takami H."/>
        </authorList>
    </citation>
    <scope>NUCLEOTIDE SEQUENCE</scope>
    <source>
        <strain evidence="1">Expedition CK06-06</strain>
    </source>
</reference>
<feature type="non-terminal residue" evidence="1">
    <location>
        <position position="1"/>
    </location>
</feature>
<dbReference type="AlphaFoldDB" id="X1V8Y9"/>
<dbReference type="EMBL" id="BARW01031085">
    <property type="protein sequence ID" value="GAJ12907.1"/>
    <property type="molecule type" value="Genomic_DNA"/>
</dbReference>
<sequence>AVGEVFIYLLDRNACTAWLLQVHLNMPEATAYRTLKRLRSLGVLEKVMIIRKPVKSSGGPRPTVWAILGASREDIANVIGDHNRSLSPKYRVAEEIVQSMMKDFMSIRVKQEITRKEIHFVLNEFKMPYRKYDVQLFIEQIFKDKGIKVW</sequence>
<evidence type="ECO:0000313" key="1">
    <source>
        <dbReference type="EMBL" id="GAJ12907.1"/>
    </source>
</evidence>
<accession>X1V8Y9</accession>
<protein>
    <submittedName>
        <fullName evidence="1">Uncharacterized protein</fullName>
    </submittedName>
</protein>
<comment type="caution">
    <text evidence="1">The sequence shown here is derived from an EMBL/GenBank/DDBJ whole genome shotgun (WGS) entry which is preliminary data.</text>
</comment>
<organism evidence="1">
    <name type="scientific">marine sediment metagenome</name>
    <dbReference type="NCBI Taxonomy" id="412755"/>
    <lineage>
        <taxon>unclassified sequences</taxon>
        <taxon>metagenomes</taxon>
        <taxon>ecological metagenomes</taxon>
    </lineage>
</organism>
<proteinExistence type="predicted"/>